<evidence type="ECO:0000259" key="3">
    <source>
        <dbReference type="PROSITE" id="PS50853"/>
    </source>
</evidence>
<protein>
    <submittedName>
        <fullName evidence="5">Fibronectin type-III domain-containing protein</fullName>
    </submittedName>
</protein>
<dbReference type="InterPro" id="IPR050991">
    <property type="entry name" value="ECM_Regulatory_Proteins"/>
</dbReference>
<feature type="domain" description="Fibronectin type-III" evidence="3">
    <location>
        <begin position="137"/>
        <end position="231"/>
    </location>
</feature>
<proteinExistence type="predicted"/>
<feature type="domain" description="Fibronectin type-III" evidence="3">
    <location>
        <begin position="336"/>
        <end position="435"/>
    </location>
</feature>
<reference evidence="5" key="1">
    <citation type="submission" date="2022-11" db="UniProtKB">
        <authorList>
            <consortium name="WormBaseParasite"/>
        </authorList>
    </citation>
    <scope>IDENTIFICATION</scope>
</reference>
<dbReference type="SMART" id="SM00060">
    <property type="entry name" value="FN3"/>
    <property type="match status" value="5"/>
</dbReference>
<accession>A0A914EIQ8</accession>
<keyword evidence="4" id="KW-1185">Reference proteome</keyword>
<dbReference type="PROSITE" id="PS50853">
    <property type="entry name" value="FN3"/>
    <property type="match status" value="4"/>
</dbReference>
<name>A0A914EIQ8_9BILA</name>
<dbReference type="InterPro" id="IPR003961">
    <property type="entry name" value="FN3_dom"/>
</dbReference>
<feature type="signal peptide" evidence="2">
    <location>
        <begin position="1"/>
        <end position="19"/>
    </location>
</feature>
<evidence type="ECO:0000256" key="2">
    <source>
        <dbReference type="SAM" id="SignalP"/>
    </source>
</evidence>
<dbReference type="InterPro" id="IPR036116">
    <property type="entry name" value="FN3_sf"/>
</dbReference>
<evidence type="ECO:0000256" key="1">
    <source>
        <dbReference type="ARBA" id="ARBA00022737"/>
    </source>
</evidence>
<dbReference type="InterPro" id="IPR013783">
    <property type="entry name" value="Ig-like_fold"/>
</dbReference>
<feature type="domain" description="Fibronectin type-III" evidence="3">
    <location>
        <begin position="236"/>
        <end position="332"/>
    </location>
</feature>
<dbReference type="PANTHER" id="PTHR46708">
    <property type="entry name" value="TENASCIN"/>
    <property type="match status" value="1"/>
</dbReference>
<dbReference type="Pfam" id="PF00041">
    <property type="entry name" value="fn3"/>
    <property type="match status" value="2"/>
</dbReference>
<feature type="chain" id="PRO_5037517097" evidence="2">
    <location>
        <begin position="20"/>
        <end position="623"/>
    </location>
</feature>
<dbReference type="Gene3D" id="2.60.40.10">
    <property type="entry name" value="Immunoglobulins"/>
    <property type="match status" value="5"/>
</dbReference>
<keyword evidence="1" id="KW-0677">Repeat</keyword>
<dbReference type="AlphaFoldDB" id="A0A914EIQ8"/>
<evidence type="ECO:0000313" key="5">
    <source>
        <dbReference type="WBParaSite" id="ACRNAN_scaffold861.g20463.t1"/>
    </source>
</evidence>
<evidence type="ECO:0000313" key="4">
    <source>
        <dbReference type="Proteomes" id="UP000887540"/>
    </source>
</evidence>
<organism evidence="4 5">
    <name type="scientific">Acrobeloides nanus</name>
    <dbReference type="NCBI Taxonomy" id="290746"/>
    <lineage>
        <taxon>Eukaryota</taxon>
        <taxon>Metazoa</taxon>
        <taxon>Ecdysozoa</taxon>
        <taxon>Nematoda</taxon>
        <taxon>Chromadorea</taxon>
        <taxon>Rhabditida</taxon>
        <taxon>Tylenchina</taxon>
        <taxon>Cephalobomorpha</taxon>
        <taxon>Cephaloboidea</taxon>
        <taxon>Cephalobidae</taxon>
        <taxon>Acrobeloides</taxon>
    </lineage>
</organism>
<keyword evidence="2" id="KW-0732">Signal</keyword>
<feature type="domain" description="Fibronectin type-III" evidence="3">
    <location>
        <begin position="443"/>
        <end position="541"/>
    </location>
</feature>
<dbReference type="Proteomes" id="UP000887540">
    <property type="component" value="Unplaced"/>
</dbReference>
<dbReference type="SUPFAM" id="SSF49265">
    <property type="entry name" value="Fibronectin type III"/>
    <property type="match status" value="3"/>
</dbReference>
<dbReference type="WBParaSite" id="ACRNAN_scaffold861.g20463.t1">
    <property type="protein sequence ID" value="ACRNAN_scaffold861.g20463.t1"/>
    <property type="gene ID" value="ACRNAN_scaffold861.g20463"/>
</dbReference>
<dbReference type="CDD" id="cd00063">
    <property type="entry name" value="FN3"/>
    <property type="match status" value="4"/>
</dbReference>
<sequence length="623" mass="71684">MRVLIFFLFISYLFNPFEARGLPEPNVKNLRARYDHRSKSIYVEWDYDEPTDNIQFVVRYRIIHRVSPDNTWKLSRTTDQLVRLHLPDVRSGDEVEVQVRTERGGHVIEDWSQQLLISVSRRLHVGGVTVDEGDLLPPLNFEANIMGPSSVELQWKPNEETPGIYYIVNVKQLTSESGENLLRQQIKIEANNFMLGHLVPGEKYEMTIRSATSPDHVSSTAAIVEITMPRENEYFEVGNLVISSRFKGDGRGVVNLTWEVPPEMQQKIVEYDVKYAQIGSSEWQEIKFTGANPSASLHDLKSDTEYVLKIKTKLHNNLETESGEFRFKTPKIAVNPISKIDVIYSSEVNGVRLQWILEPHVPQDKIVGYDVFLTDNKDEPEARWRYIRLDGKEAALTLPDLKRSTTYYVRVNVRNRDGTLIQAPSIYRFTTIDQYPGRMEYKLPNSLAYRNIAPGQVNISWAYPHSIAERVSGATILYTDDESKNYNEWQKINILNGDQKFVTLTGLRSGARYSVQIIPRLENGEFDYASIEKFELRTDSPENLRNLENPYFNQVNDYRRATFQEMREPSNTSEKRMSISACNPDAIKNGCGWDEKCVPQIDHPEAGWCIPDSLRNAIISSDQ</sequence>
<dbReference type="PANTHER" id="PTHR46708:SF2">
    <property type="entry name" value="FIBRONECTIN TYPE-III DOMAIN-CONTAINING PROTEIN"/>
    <property type="match status" value="1"/>
</dbReference>